<accession>A0A1M5TLR4</accession>
<protein>
    <recommendedName>
        <fullName evidence="3">Lipoprotein</fullName>
    </recommendedName>
</protein>
<dbReference type="PROSITE" id="PS51257">
    <property type="entry name" value="PROKAR_LIPOPROTEIN"/>
    <property type="match status" value="1"/>
</dbReference>
<sequence length="45" mass="5153">MNKRKSQVILALMCSLTILLSGCTKESSKTGKEHEELKKERLYNI</sequence>
<keyword evidence="2" id="KW-1185">Reference proteome</keyword>
<organism evidence="1 2">
    <name type="scientific">Asaccharospora irregularis DSM 2635</name>
    <dbReference type="NCBI Taxonomy" id="1121321"/>
    <lineage>
        <taxon>Bacteria</taxon>
        <taxon>Bacillati</taxon>
        <taxon>Bacillota</taxon>
        <taxon>Clostridia</taxon>
        <taxon>Peptostreptococcales</taxon>
        <taxon>Peptostreptococcaceae</taxon>
        <taxon>Asaccharospora</taxon>
    </lineage>
</organism>
<evidence type="ECO:0000313" key="1">
    <source>
        <dbReference type="EMBL" id="SHH51712.1"/>
    </source>
</evidence>
<dbReference type="AlphaFoldDB" id="A0A1M5TLR4"/>
<dbReference type="EMBL" id="FQWX01000065">
    <property type="protein sequence ID" value="SHH51712.1"/>
    <property type="molecule type" value="Genomic_DNA"/>
</dbReference>
<proteinExistence type="predicted"/>
<evidence type="ECO:0000313" key="2">
    <source>
        <dbReference type="Proteomes" id="UP000243255"/>
    </source>
</evidence>
<dbReference type="Proteomes" id="UP000243255">
    <property type="component" value="Unassembled WGS sequence"/>
</dbReference>
<dbReference type="RefSeq" id="WP_159430066.1">
    <property type="nucleotide sequence ID" value="NZ_BAABCH010000058.1"/>
</dbReference>
<dbReference type="OrthoDB" id="1924644at2"/>
<dbReference type="STRING" id="1121321.SAMN04488530_1654"/>
<reference evidence="2" key="1">
    <citation type="submission" date="2016-11" db="EMBL/GenBank/DDBJ databases">
        <authorList>
            <person name="Varghese N."/>
            <person name="Submissions S."/>
        </authorList>
    </citation>
    <scope>NUCLEOTIDE SEQUENCE [LARGE SCALE GENOMIC DNA]</scope>
    <source>
        <strain evidence="2">DSM 2635</strain>
    </source>
</reference>
<evidence type="ECO:0008006" key="3">
    <source>
        <dbReference type="Google" id="ProtNLM"/>
    </source>
</evidence>
<name>A0A1M5TLR4_9FIRM</name>
<gene>
    <name evidence="1" type="ORF">SAMN04488530_1654</name>
</gene>